<comment type="caution">
    <text evidence="3">The sequence shown here is derived from an EMBL/GenBank/DDBJ whole genome shotgun (WGS) entry which is preliminary data.</text>
</comment>
<evidence type="ECO:0000313" key="3">
    <source>
        <dbReference type="EMBL" id="MBC3861551.1"/>
    </source>
</evidence>
<feature type="domain" description="Transposase IS66 central" evidence="1">
    <location>
        <begin position="2"/>
        <end position="75"/>
    </location>
</feature>
<reference evidence="3" key="1">
    <citation type="submission" date="2020-08" db="EMBL/GenBank/DDBJ databases">
        <title>Novel species isolated from subtropical streams in China.</title>
        <authorList>
            <person name="Lu H."/>
        </authorList>
    </citation>
    <scope>NUCLEOTIDE SEQUENCE</scope>
    <source>
        <strain evidence="3">KACC 12607</strain>
    </source>
</reference>
<dbReference type="Pfam" id="PF03050">
    <property type="entry name" value="DDE_Tnp_IS66"/>
    <property type="match status" value="1"/>
</dbReference>
<keyword evidence="4" id="KW-1185">Reference proteome</keyword>
<sequence>VDALHQWLLVQRQRVPGGGATFKAIEYSLNRWSALTHYLNDPRVPIDNNWVENQIRPVALGRKNWMFAGSLRAGKRAAAIMSLIHSARLNGHDPYRYMKDVLERLPLQPFSRISELLPHNWKPAQ</sequence>
<dbReference type="Pfam" id="PF13817">
    <property type="entry name" value="DDE_Tnp_IS66_C"/>
    <property type="match status" value="1"/>
</dbReference>
<dbReference type="RefSeq" id="WP_186911469.1">
    <property type="nucleotide sequence ID" value="NZ_JACOFV010000003.1"/>
</dbReference>
<dbReference type="InterPro" id="IPR039552">
    <property type="entry name" value="IS66_C"/>
</dbReference>
<feature type="domain" description="Transposase IS66 C-terminal" evidence="2">
    <location>
        <begin position="82"/>
        <end position="119"/>
    </location>
</feature>
<proteinExistence type="predicted"/>
<dbReference type="InterPro" id="IPR052344">
    <property type="entry name" value="Transposase-related"/>
</dbReference>
<dbReference type="InterPro" id="IPR004291">
    <property type="entry name" value="Transposase_IS66_central"/>
</dbReference>
<evidence type="ECO:0000259" key="2">
    <source>
        <dbReference type="Pfam" id="PF13817"/>
    </source>
</evidence>
<name>A0A923KPD1_9BURK</name>
<dbReference type="Proteomes" id="UP000634011">
    <property type="component" value="Unassembled WGS sequence"/>
</dbReference>
<gene>
    <name evidence="3" type="ORF">H8K32_05505</name>
</gene>
<evidence type="ECO:0000313" key="4">
    <source>
        <dbReference type="Proteomes" id="UP000634011"/>
    </source>
</evidence>
<dbReference type="PANTHER" id="PTHR33678">
    <property type="entry name" value="BLL1576 PROTEIN"/>
    <property type="match status" value="1"/>
</dbReference>
<dbReference type="PANTHER" id="PTHR33678:SF1">
    <property type="entry name" value="BLL1576 PROTEIN"/>
    <property type="match status" value="1"/>
</dbReference>
<feature type="non-terminal residue" evidence="3">
    <location>
        <position position="1"/>
    </location>
</feature>
<accession>A0A923KPD1</accession>
<dbReference type="AlphaFoldDB" id="A0A923KPD1"/>
<organism evidence="3 4">
    <name type="scientific">Undibacterium jejuense</name>
    <dbReference type="NCBI Taxonomy" id="1344949"/>
    <lineage>
        <taxon>Bacteria</taxon>
        <taxon>Pseudomonadati</taxon>
        <taxon>Pseudomonadota</taxon>
        <taxon>Betaproteobacteria</taxon>
        <taxon>Burkholderiales</taxon>
        <taxon>Oxalobacteraceae</taxon>
        <taxon>Undibacterium</taxon>
    </lineage>
</organism>
<evidence type="ECO:0000259" key="1">
    <source>
        <dbReference type="Pfam" id="PF03050"/>
    </source>
</evidence>
<protein>
    <submittedName>
        <fullName evidence="3">Transposase</fullName>
    </submittedName>
</protein>
<dbReference type="EMBL" id="JACOFV010000003">
    <property type="protein sequence ID" value="MBC3861551.1"/>
    <property type="molecule type" value="Genomic_DNA"/>
</dbReference>